<dbReference type="AlphaFoldDB" id="A0A0S6U766"/>
<dbReference type="GO" id="GO:0004674">
    <property type="term" value="F:protein serine/threonine kinase activity"/>
    <property type="evidence" value="ECO:0007669"/>
    <property type="project" value="UniProtKB-KW"/>
</dbReference>
<gene>
    <name evidence="1" type="ORF">MTY_0295</name>
</gene>
<name>A0A0S6U766_NEOTH</name>
<protein>
    <submittedName>
        <fullName evidence="1">Serine/threonine protein kinase</fullName>
    </submittedName>
</protein>
<keyword evidence="1" id="KW-0418">Kinase</keyword>
<reference evidence="1" key="1">
    <citation type="journal article" date="2014" name="Gene">
        <title>Genome-guided analysis of transformation efficiency and carbon dioxide assimilation by Moorella thermoacetica Y72.</title>
        <authorList>
            <person name="Tsukahara K."/>
            <person name="Kita A."/>
            <person name="Nakashimada Y."/>
            <person name="Hoshino T."/>
            <person name="Murakami K."/>
        </authorList>
    </citation>
    <scope>NUCLEOTIDE SEQUENCE [LARGE SCALE GENOMIC DNA]</scope>
    <source>
        <strain evidence="1">Y72</strain>
    </source>
</reference>
<organism evidence="1">
    <name type="scientific">Moorella thermoacetica Y72</name>
    <dbReference type="NCBI Taxonomy" id="1325331"/>
    <lineage>
        <taxon>Bacteria</taxon>
        <taxon>Bacillati</taxon>
        <taxon>Bacillota</taxon>
        <taxon>Clostridia</taxon>
        <taxon>Neomoorellales</taxon>
        <taxon>Neomoorellaceae</taxon>
        <taxon>Neomoorella</taxon>
    </lineage>
</organism>
<accession>A0A0S6U766</accession>
<proteinExistence type="predicted"/>
<keyword evidence="1" id="KW-0808">Transferase</keyword>
<dbReference type="Proteomes" id="UP000063718">
    <property type="component" value="Unassembled WGS sequence"/>
</dbReference>
<sequence length="129" mass="14101">MAGLNGFLNTDVAAHHARAVIGRILIPLARVRAGTTDAPATHHTVAGAMSTAKTGSETWTNAIFFPIFLHLLDVLLHQVTLLFGQLAALHILVDDLLTQLGDLLVEGVYVRLLLVRHGCKGRRRQHHQH</sequence>
<evidence type="ECO:0000313" key="1">
    <source>
        <dbReference type="EMBL" id="GAF24967.1"/>
    </source>
</evidence>
<dbReference type="EMBL" id="DF238840">
    <property type="protein sequence ID" value="GAF24967.1"/>
    <property type="molecule type" value="Genomic_DNA"/>
</dbReference>
<keyword evidence="1" id="KW-0723">Serine/threonine-protein kinase</keyword>